<name>A0A1V4SQV6_RUMHU</name>
<dbReference type="Pfam" id="PF03990">
    <property type="entry name" value="DUF348"/>
    <property type="match status" value="2"/>
</dbReference>
<sequence length="370" mass="40579">MIPIAKNIKRYFSQMNFRNFGRKEHGNLFKIRTLDIAIICIAVVISVTAGVFVFNGLKRHVVISDNGREIAVETMKATVGEVLEQTGVTVAVEDYISMPFDSKLARIQENRINIKRAVPVSVNVDGKELVIKTYKDTVKEVLSDNAIGVDDDDKLVGSQLGDKIVPDMNISIIRVDEKTVTEATPIPYKTITKDNNRLDKGLKNTVREGKEGIRQKTYTVVYENGKQIAKQLVKDIVASNPLDKIVEVGTVLNYKTSRGETLRYSKVLNMRATSYTASFEDTGKYPGDPGFGITATGARVKKGIIAVDPRVIPLGTRVYVELPGVAADYGYAVAADVGGAIKGNKIDVYLETSSAVSAWGVKKVKVYVLN</sequence>
<keyword evidence="2" id="KW-1133">Transmembrane helix</keyword>
<dbReference type="InterPro" id="IPR051933">
    <property type="entry name" value="Resuscitation_pf_RpfB"/>
</dbReference>
<dbReference type="STRING" id="48256.CLHUN_03090"/>
<dbReference type="OrthoDB" id="9798935at2"/>
<dbReference type="SMART" id="SM01208">
    <property type="entry name" value="G5"/>
    <property type="match status" value="1"/>
</dbReference>
<dbReference type="Pfam" id="PF07501">
    <property type="entry name" value="G5"/>
    <property type="match status" value="1"/>
</dbReference>
<evidence type="ECO:0000313" key="5">
    <source>
        <dbReference type="Proteomes" id="UP000191554"/>
    </source>
</evidence>
<proteinExistence type="predicted"/>
<dbReference type="InterPro" id="IPR011098">
    <property type="entry name" value="G5_dom"/>
</dbReference>
<keyword evidence="2" id="KW-0472">Membrane</keyword>
<dbReference type="GO" id="GO:0019867">
    <property type="term" value="C:outer membrane"/>
    <property type="evidence" value="ECO:0007669"/>
    <property type="project" value="InterPro"/>
</dbReference>
<keyword evidence="1" id="KW-0732">Signal</keyword>
<keyword evidence="5" id="KW-1185">Reference proteome</keyword>
<dbReference type="PANTHER" id="PTHR39160">
    <property type="entry name" value="CELL WALL-BINDING PROTEIN YOCH"/>
    <property type="match status" value="1"/>
</dbReference>
<dbReference type="CDD" id="cd22786">
    <property type="entry name" value="DPBB_YuiC-like"/>
    <property type="match status" value="1"/>
</dbReference>
<dbReference type="AlphaFoldDB" id="A0A1V4SQV6"/>
<evidence type="ECO:0000256" key="1">
    <source>
        <dbReference type="ARBA" id="ARBA00022729"/>
    </source>
</evidence>
<feature type="transmembrane region" description="Helical" evidence="2">
    <location>
        <begin position="33"/>
        <end position="54"/>
    </location>
</feature>
<dbReference type="InterPro" id="IPR010611">
    <property type="entry name" value="3D_dom"/>
</dbReference>
<dbReference type="Gene3D" id="2.40.40.10">
    <property type="entry name" value="RlpA-like domain"/>
    <property type="match status" value="1"/>
</dbReference>
<evidence type="ECO:0000313" key="4">
    <source>
        <dbReference type="EMBL" id="OPX45836.1"/>
    </source>
</evidence>
<organism evidence="4 5">
    <name type="scientific">Ruminiclostridium hungatei</name>
    <name type="common">Clostridium hungatei</name>
    <dbReference type="NCBI Taxonomy" id="48256"/>
    <lineage>
        <taxon>Bacteria</taxon>
        <taxon>Bacillati</taxon>
        <taxon>Bacillota</taxon>
        <taxon>Clostridia</taxon>
        <taxon>Eubacteriales</taxon>
        <taxon>Oscillospiraceae</taxon>
        <taxon>Ruminiclostridium</taxon>
    </lineage>
</organism>
<keyword evidence="2" id="KW-0812">Transmembrane</keyword>
<evidence type="ECO:0000256" key="2">
    <source>
        <dbReference type="SAM" id="Phobius"/>
    </source>
</evidence>
<dbReference type="Pfam" id="PF06725">
    <property type="entry name" value="3D"/>
    <property type="match status" value="1"/>
</dbReference>
<protein>
    <submittedName>
        <fullName evidence="4">Cell wall-binding protein YocH</fullName>
    </submittedName>
</protein>
<dbReference type="GO" id="GO:0004553">
    <property type="term" value="F:hydrolase activity, hydrolyzing O-glycosyl compounds"/>
    <property type="evidence" value="ECO:0007669"/>
    <property type="project" value="InterPro"/>
</dbReference>
<dbReference type="GO" id="GO:0009254">
    <property type="term" value="P:peptidoglycan turnover"/>
    <property type="evidence" value="ECO:0007669"/>
    <property type="project" value="InterPro"/>
</dbReference>
<dbReference type="InterPro" id="IPR007137">
    <property type="entry name" value="DUF348"/>
</dbReference>
<dbReference type="Gene3D" id="2.20.230.10">
    <property type="entry name" value="Resuscitation-promoting factor rpfb"/>
    <property type="match status" value="1"/>
</dbReference>
<comment type="caution">
    <text evidence="4">The sequence shown here is derived from an EMBL/GenBank/DDBJ whole genome shotgun (WGS) entry which is preliminary data.</text>
</comment>
<dbReference type="PROSITE" id="PS51109">
    <property type="entry name" value="G5"/>
    <property type="match status" value="1"/>
</dbReference>
<dbReference type="Proteomes" id="UP000191554">
    <property type="component" value="Unassembled WGS sequence"/>
</dbReference>
<dbReference type="InterPro" id="IPR036908">
    <property type="entry name" value="RlpA-like_sf"/>
</dbReference>
<dbReference type="RefSeq" id="WP_080062807.1">
    <property type="nucleotide sequence ID" value="NZ_MZGX01000002.1"/>
</dbReference>
<dbReference type="SUPFAM" id="SSF50685">
    <property type="entry name" value="Barwin-like endoglucanases"/>
    <property type="match status" value="1"/>
</dbReference>
<dbReference type="PANTHER" id="PTHR39160:SF4">
    <property type="entry name" value="RESUSCITATION-PROMOTING FACTOR RPFB"/>
    <property type="match status" value="1"/>
</dbReference>
<reference evidence="4 5" key="1">
    <citation type="submission" date="2017-03" db="EMBL/GenBank/DDBJ databases">
        <title>Genome sequence of Clostridium hungatei DSM 14427.</title>
        <authorList>
            <person name="Poehlein A."/>
            <person name="Daniel R."/>
        </authorList>
    </citation>
    <scope>NUCLEOTIDE SEQUENCE [LARGE SCALE GENOMIC DNA]</scope>
    <source>
        <strain evidence="4 5">DSM 14427</strain>
    </source>
</reference>
<feature type="domain" description="G5" evidence="3">
    <location>
        <begin position="172"/>
        <end position="252"/>
    </location>
</feature>
<accession>A0A1V4SQV6</accession>
<evidence type="ECO:0000259" key="3">
    <source>
        <dbReference type="PROSITE" id="PS51109"/>
    </source>
</evidence>
<dbReference type="EMBL" id="MZGX01000002">
    <property type="protein sequence ID" value="OPX45836.1"/>
    <property type="molecule type" value="Genomic_DNA"/>
</dbReference>
<gene>
    <name evidence="4" type="primary">yocH</name>
    <name evidence="4" type="ORF">CLHUN_03090</name>
</gene>